<organism evidence="9 10">
    <name type="scientific">Candidatus Ignatzschineria merdigallinarum</name>
    <dbReference type="NCBI Taxonomy" id="2838621"/>
    <lineage>
        <taxon>Bacteria</taxon>
        <taxon>Pseudomonadati</taxon>
        <taxon>Pseudomonadota</taxon>
        <taxon>Gammaproteobacteria</taxon>
        <taxon>Cardiobacteriales</taxon>
        <taxon>Ignatzschineriaceae</taxon>
        <taxon>Ignatzschineria</taxon>
    </lineage>
</organism>
<comment type="caution">
    <text evidence="9">The sequence shown here is derived from an EMBL/GenBank/DDBJ whole genome shotgun (WGS) entry which is preliminary data.</text>
</comment>
<evidence type="ECO:0008006" key="11">
    <source>
        <dbReference type="Google" id="ProtNLM"/>
    </source>
</evidence>
<evidence type="ECO:0000256" key="4">
    <source>
        <dbReference type="ARBA" id="ARBA00022679"/>
    </source>
</evidence>
<keyword evidence="5 8" id="KW-0812">Transmembrane</keyword>
<gene>
    <name evidence="9" type="ORF">H9889_01650</name>
</gene>
<keyword evidence="6 8" id="KW-1133">Transmembrane helix</keyword>
<dbReference type="GO" id="GO:0005886">
    <property type="term" value="C:plasma membrane"/>
    <property type="evidence" value="ECO:0007669"/>
    <property type="project" value="UniProtKB-SubCell"/>
</dbReference>
<evidence type="ECO:0000313" key="9">
    <source>
        <dbReference type="EMBL" id="HIW06021.1"/>
    </source>
</evidence>
<dbReference type="GO" id="GO:0010041">
    <property type="term" value="P:response to iron(III) ion"/>
    <property type="evidence" value="ECO:0007669"/>
    <property type="project" value="TreeGrafter"/>
</dbReference>
<dbReference type="EMBL" id="DXHP01000038">
    <property type="protein sequence ID" value="HIW06021.1"/>
    <property type="molecule type" value="Genomic_DNA"/>
</dbReference>
<keyword evidence="3" id="KW-0328">Glycosyltransferase</keyword>
<evidence type="ECO:0000256" key="7">
    <source>
        <dbReference type="ARBA" id="ARBA00023136"/>
    </source>
</evidence>
<dbReference type="Proteomes" id="UP000823934">
    <property type="component" value="Unassembled WGS sequence"/>
</dbReference>
<feature type="transmembrane region" description="Helical" evidence="8">
    <location>
        <begin position="378"/>
        <end position="395"/>
    </location>
</feature>
<dbReference type="GO" id="GO:0009103">
    <property type="term" value="P:lipopolysaccharide biosynthetic process"/>
    <property type="evidence" value="ECO:0007669"/>
    <property type="project" value="UniProtKB-ARBA"/>
</dbReference>
<feature type="transmembrane region" description="Helical" evidence="8">
    <location>
        <begin position="171"/>
        <end position="201"/>
    </location>
</feature>
<evidence type="ECO:0000256" key="1">
    <source>
        <dbReference type="ARBA" id="ARBA00004651"/>
    </source>
</evidence>
<comment type="subcellular location">
    <subcellularLocation>
        <location evidence="1">Cell membrane</location>
        <topology evidence="1">Multi-pass membrane protein</topology>
    </subcellularLocation>
</comment>
<evidence type="ECO:0000256" key="3">
    <source>
        <dbReference type="ARBA" id="ARBA00022676"/>
    </source>
</evidence>
<dbReference type="GO" id="GO:0016763">
    <property type="term" value="F:pentosyltransferase activity"/>
    <property type="evidence" value="ECO:0007669"/>
    <property type="project" value="TreeGrafter"/>
</dbReference>
<dbReference type="PANTHER" id="PTHR33908:SF3">
    <property type="entry name" value="UNDECAPRENYL PHOSPHATE-ALPHA-4-AMINO-4-DEOXY-L-ARABINOSE ARABINOSYL TRANSFERASE"/>
    <property type="match status" value="1"/>
</dbReference>
<reference evidence="9" key="1">
    <citation type="journal article" date="2021" name="PeerJ">
        <title>Extensive microbial diversity within the chicken gut microbiome revealed by metagenomics and culture.</title>
        <authorList>
            <person name="Gilroy R."/>
            <person name="Ravi A."/>
            <person name="Getino M."/>
            <person name="Pursley I."/>
            <person name="Horton D.L."/>
            <person name="Alikhan N.F."/>
            <person name="Baker D."/>
            <person name="Gharbi K."/>
            <person name="Hall N."/>
            <person name="Watson M."/>
            <person name="Adriaenssens E.M."/>
            <person name="Foster-Nyarko E."/>
            <person name="Jarju S."/>
            <person name="Secka A."/>
            <person name="Antonio M."/>
            <person name="Oren A."/>
            <person name="Chaudhuri R.R."/>
            <person name="La Ragione R."/>
            <person name="Hildebrand F."/>
            <person name="Pallen M.J."/>
        </authorList>
    </citation>
    <scope>NUCLEOTIDE SEQUENCE</scope>
    <source>
        <strain evidence="9">CHK160-9182</strain>
    </source>
</reference>
<feature type="transmembrane region" description="Helical" evidence="8">
    <location>
        <begin position="402"/>
        <end position="421"/>
    </location>
</feature>
<feature type="transmembrane region" description="Helical" evidence="8">
    <location>
        <begin position="262"/>
        <end position="283"/>
    </location>
</feature>
<keyword evidence="7 8" id="KW-0472">Membrane</keyword>
<dbReference type="PANTHER" id="PTHR33908">
    <property type="entry name" value="MANNOSYLTRANSFERASE YKCB-RELATED"/>
    <property type="match status" value="1"/>
</dbReference>
<dbReference type="AlphaFoldDB" id="A0A9D1Q4I2"/>
<feature type="transmembrane region" description="Helical" evidence="8">
    <location>
        <begin position="319"/>
        <end position="336"/>
    </location>
</feature>
<feature type="transmembrane region" description="Helical" evidence="8">
    <location>
        <begin position="348"/>
        <end position="366"/>
    </location>
</feature>
<feature type="transmembrane region" description="Helical" evidence="8">
    <location>
        <begin position="295"/>
        <end position="313"/>
    </location>
</feature>
<sequence length="538" mass="62707">MQREIVFLRQEFTTRRYAIIWISIWLILIFATWFSRPLIPFQETFFSGVVWELYLSNNWLYPHINEVYQHASFPLNYWLALGVWKLFGVSDFSLRVLASFFSLSTLFLTAWAAYQLWPDRRNVRANAPLVLIGSLMWTVFATANVEYVYFTFYLMLAINFLIRVWRFQQKLWWIGFTVSLTLGLYSSGLIFLLVVMPVIFLAPYWAKLSWKSIYVFGLISICIALLFFFIWALTVSSSLGISLWDALGLRYILKAFNQAPPLYVYVLNLVIILFPWLFWLRIYRLYRDVDRDESFQFVVVWFLSLVVVLGILSLTSLDALLPIYPAFSLIIARIYYQGFSRKLDVAPIVVFMVLVGLLMIVIPYNYQWLSLPQWVGQVSPFWGAGLILFSITLLFNAANTRIMTLALMGVALTLAMNFGVVRVATDFYDLRPAGERLSWYQSKGIVVGHPENYRGHLHFVGQLQSPLREIGSRKDLLEILSVDENARMILYVEDHMRFDNGIVEYWQPFRGRYLIILKAEAVLQLLNQAGERSLEAIF</sequence>
<feature type="transmembrane region" description="Helical" evidence="8">
    <location>
        <begin position="213"/>
        <end position="242"/>
    </location>
</feature>
<keyword evidence="4" id="KW-0808">Transferase</keyword>
<evidence type="ECO:0000256" key="8">
    <source>
        <dbReference type="SAM" id="Phobius"/>
    </source>
</evidence>
<dbReference type="InterPro" id="IPR050297">
    <property type="entry name" value="LipidA_mod_glycosyltrf_83"/>
</dbReference>
<proteinExistence type="predicted"/>
<evidence type="ECO:0000313" key="10">
    <source>
        <dbReference type="Proteomes" id="UP000823934"/>
    </source>
</evidence>
<evidence type="ECO:0000256" key="2">
    <source>
        <dbReference type="ARBA" id="ARBA00022475"/>
    </source>
</evidence>
<protein>
    <recommendedName>
        <fullName evidence="11">Glycosyltransferase RgtA/B/C/D-like domain-containing protein</fullName>
    </recommendedName>
</protein>
<name>A0A9D1Q4I2_9GAMM</name>
<evidence type="ECO:0000256" key="6">
    <source>
        <dbReference type="ARBA" id="ARBA00022989"/>
    </source>
</evidence>
<keyword evidence="2" id="KW-1003">Cell membrane</keyword>
<reference evidence="9" key="2">
    <citation type="submission" date="2021-04" db="EMBL/GenBank/DDBJ databases">
        <authorList>
            <person name="Gilroy R."/>
        </authorList>
    </citation>
    <scope>NUCLEOTIDE SEQUENCE</scope>
    <source>
        <strain evidence="9">CHK160-9182</strain>
    </source>
</reference>
<feature type="transmembrane region" description="Helical" evidence="8">
    <location>
        <begin position="96"/>
        <end position="117"/>
    </location>
</feature>
<feature type="transmembrane region" description="Helical" evidence="8">
    <location>
        <begin position="17"/>
        <end position="35"/>
    </location>
</feature>
<accession>A0A9D1Q4I2</accession>
<feature type="transmembrane region" description="Helical" evidence="8">
    <location>
        <begin position="147"/>
        <end position="165"/>
    </location>
</feature>
<evidence type="ECO:0000256" key="5">
    <source>
        <dbReference type="ARBA" id="ARBA00022692"/>
    </source>
</evidence>